<evidence type="ECO:0000313" key="3">
    <source>
        <dbReference type="EMBL" id="KAH0631992.1"/>
    </source>
</evidence>
<evidence type="ECO:0000313" key="4">
    <source>
        <dbReference type="Proteomes" id="UP000826234"/>
    </source>
</evidence>
<reference evidence="3 4" key="1">
    <citation type="journal article" date="2022" name="Gigascience">
        <title>A chromosome-level genome assembly and annotation of the desert horned lizard, Phrynosoma platyrhinos, provides insight into chromosomal rearrangements among reptiles.</title>
        <authorList>
            <person name="Koochekian N."/>
            <person name="Ascanio A."/>
            <person name="Farleigh K."/>
            <person name="Card D.C."/>
            <person name="Schield D.R."/>
            <person name="Castoe T.A."/>
            <person name="Jezkova T."/>
        </authorList>
    </citation>
    <scope>NUCLEOTIDE SEQUENCE [LARGE SCALE GENOMIC DNA]</scope>
    <source>
        <strain evidence="3">NK-2021</strain>
    </source>
</reference>
<comment type="caution">
    <text evidence="3">The sequence shown here is derived from an EMBL/GenBank/DDBJ whole genome shotgun (WGS) entry which is preliminary data.</text>
</comment>
<name>A0ABQ7TQA8_PHRPL</name>
<keyword evidence="2" id="KW-0472">Membrane</keyword>
<accession>A0ABQ7TQA8</accession>
<evidence type="ECO:0000256" key="1">
    <source>
        <dbReference type="SAM" id="MobiDB-lite"/>
    </source>
</evidence>
<dbReference type="EMBL" id="JAIPUX010000026">
    <property type="protein sequence ID" value="KAH0631992.1"/>
    <property type="molecule type" value="Genomic_DNA"/>
</dbReference>
<protein>
    <submittedName>
        <fullName evidence="3">Uncharacterized protein</fullName>
    </submittedName>
</protein>
<feature type="transmembrane region" description="Helical" evidence="2">
    <location>
        <begin position="48"/>
        <end position="65"/>
    </location>
</feature>
<dbReference type="Proteomes" id="UP000826234">
    <property type="component" value="Unassembled WGS sequence"/>
</dbReference>
<proteinExistence type="predicted"/>
<keyword evidence="2" id="KW-1133">Transmembrane helix</keyword>
<feature type="compositionally biased region" description="Basic and acidic residues" evidence="1">
    <location>
        <begin position="24"/>
        <end position="33"/>
    </location>
</feature>
<gene>
    <name evidence="3" type="ORF">JD844_019968</name>
</gene>
<evidence type="ECO:0000256" key="2">
    <source>
        <dbReference type="SAM" id="Phobius"/>
    </source>
</evidence>
<sequence length="83" mass="9411">MRQVSFPAMAGQLLRQRKQPGIGLERRLDEKLTSKGARMPRKPQSTSLQSLSILISVLIFEWIMLGQMLENIWEMGQKAGSDP</sequence>
<keyword evidence="2" id="KW-0812">Transmembrane</keyword>
<feature type="region of interest" description="Disordered" evidence="1">
    <location>
        <begin position="18"/>
        <end position="47"/>
    </location>
</feature>
<organism evidence="3 4">
    <name type="scientific">Phrynosoma platyrhinos</name>
    <name type="common">Desert horned lizard</name>
    <dbReference type="NCBI Taxonomy" id="52577"/>
    <lineage>
        <taxon>Eukaryota</taxon>
        <taxon>Metazoa</taxon>
        <taxon>Chordata</taxon>
        <taxon>Craniata</taxon>
        <taxon>Vertebrata</taxon>
        <taxon>Euteleostomi</taxon>
        <taxon>Lepidosauria</taxon>
        <taxon>Squamata</taxon>
        <taxon>Bifurcata</taxon>
        <taxon>Unidentata</taxon>
        <taxon>Episquamata</taxon>
        <taxon>Toxicofera</taxon>
        <taxon>Iguania</taxon>
        <taxon>Phrynosomatidae</taxon>
        <taxon>Phrynosomatinae</taxon>
        <taxon>Phrynosoma</taxon>
    </lineage>
</organism>
<keyword evidence="4" id="KW-1185">Reference proteome</keyword>